<protein>
    <recommendedName>
        <fullName evidence="1">DNA-directed RNA polymerase</fullName>
        <ecNumber evidence="1">2.7.7.6</ecNumber>
    </recommendedName>
</protein>
<dbReference type="Gramene" id="Pp3c7_4990V3.1">
    <property type="protein sequence ID" value="PAC:32926006.CDS.1"/>
    <property type="gene ID" value="Pp3c7_4990"/>
</dbReference>
<dbReference type="GO" id="GO:0003677">
    <property type="term" value="F:DNA binding"/>
    <property type="evidence" value="ECO:0007669"/>
    <property type="project" value="InterPro"/>
</dbReference>
<proteinExistence type="predicted"/>
<reference evidence="3 4" key="1">
    <citation type="journal article" date="2008" name="Science">
        <title>The Physcomitrella genome reveals evolutionary insights into the conquest of land by plants.</title>
        <authorList>
            <person name="Rensing S."/>
            <person name="Lang D."/>
            <person name="Zimmer A."/>
            <person name="Terry A."/>
            <person name="Salamov A."/>
            <person name="Shapiro H."/>
            <person name="Nishiyama T."/>
            <person name="Perroud P.-F."/>
            <person name="Lindquist E."/>
            <person name="Kamisugi Y."/>
            <person name="Tanahashi T."/>
            <person name="Sakakibara K."/>
            <person name="Fujita T."/>
            <person name="Oishi K."/>
            <person name="Shin-I T."/>
            <person name="Kuroki Y."/>
            <person name="Toyoda A."/>
            <person name="Suzuki Y."/>
            <person name="Hashimoto A."/>
            <person name="Yamaguchi K."/>
            <person name="Sugano A."/>
            <person name="Kohara Y."/>
            <person name="Fujiyama A."/>
            <person name="Anterola A."/>
            <person name="Aoki S."/>
            <person name="Ashton N."/>
            <person name="Barbazuk W.B."/>
            <person name="Barker E."/>
            <person name="Bennetzen J."/>
            <person name="Bezanilla M."/>
            <person name="Blankenship R."/>
            <person name="Cho S.H."/>
            <person name="Dutcher S."/>
            <person name="Estelle M."/>
            <person name="Fawcett J.A."/>
            <person name="Gundlach H."/>
            <person name="Hanada K."/>
            <person name="Heyl A."/>
            <person name="Hicks K.A."/>
            <person name="Hugh J."/>
            <person name="Lohr M."/>
            <person name="Mayer K."/>
            <person name="Melkozernov A."/>
            <person name="Murata T."/>
            <person name="Nelson D."/>
            <person name="Pils B."/>
            <person name="Prigge M."/>
            <person name="Reiss B."/>
            <person name="Renner T."/>
            <person name="Rombauts S."/>
            <person name="Rushton P."/>
            <person name="Sanderfoot A."/>
            <person name="Schween G."/>
            <person name="Shiu S.-H."/>
            <person name="Stueber K."/>
            <person name="Theodoulou F.L."/>
            <person name="Tu H."/>
            <person name="Van de Peer Y."/>
            <person name="Verrier P.J."/>
            <person name="Waters E."/>
            <person name="Wood A."/>
            <person name="Yang L."/>
            <person name="Cove D."/>
            <person name="Cuming A."/>
            <person name="Hasebe M."/>
            <person name="Lucas S."/>
            <person name="Mishler D.B."/>
            <person name="Reski R."/>
            <person name="Grigoriev I."/>
            <person name="Quatrano R.S."/>
            <person name="Boore J.L."/>
        </authorList>
    </citation>
    <scope>NUCLEOTIDE SEQUENCE [LARGE SCALE GENOMIC DNA]</scope>
    <source>
        <strain evidence="3 4">cv. Gransden 2004</strain>
    </source>
</reference>
<dbReference type="PANTHER" id="PTHR48443:SF2">
    <property type="entry name" value="DNA-DIRECTED RNA POLYMERASE SUBUNIT BETA"/>
    <property type="match status" value="1"/>
</dbReference>
<dbReference type="Gene3D" id="1.10.150.390">
    <property type="match status" value="1"/>
</dbReference>
<dbReference type="EMBL" id="ABEU02000007">
    <property type="status" value="NOT_ANNOTATED_CDS"/>
    <property type="molecule type" value="Genomic_DNA"/>
</dbReference>
<evidence type="ECO:0000259" key="2">
    <source>
        <dbReference type="Pfam" id="PF04998"/>
    </source>
</evidence>
<dbReference type="GO" id="GO:0006351">
    <property type="term" value="P:DNA-templated transcription"/>
    <property type="evidence" value="ECO:0007669"/>
    <property type="project" value="InterPro"/>
</dbReference>
<dbReference type="GO" id="GO:0003899">
    <property type="term" value="F:DNA-directed RNA polymerase activity"/>
    <property type="evidence" value="ECO:0007669"/>
    <property type="project" value="UniProtKB-EC"/>
</dbReference>
<reference evidence="3" key="3">
    <citation type="submission" date="2020-12" db="UniProtKB">
        <authorList>
            <consortium name="EnsemblPlants"/>
        </authorList>
    </citation>
    <scope>IDENTIFICATION</scope>
</reference>
<name>A0A7I3Z5P1_PHYPA</name>
<evidence type="ECO:0000313" key="4">
    <source>
        <dbReference type="Proteomes" id="UP000006727"/>
    </source>
</evidence>
<reference evidence="3 4" key="2">
    <citation type="journal article" date="2018" name="Plant J.">
        <title>The Physcomitrella patens chromosome-scale assembly reveals moss genome structure and evolution.</title>
        <authorList>
            <person name="Lang D."/>
            <person name="Ullrich K.K."/>
            <person name="Murat F."/>
            <person name="Fuchs J."/>
            <person name="Jenkins J."/>
            <person name="Haas F.B."/>
            <person name="Piednoel M."/>
            <person name="Gundlach H."/>
            <person name="Van Bel M."/>
            <person name="Meyberg R."/>
            <person name="Vives C."/>
            <person name="Morata J."/>
            <person name="Symeonidi A."/>
            <person name="Hiss M."/>
            <person name="Muchero W."/>
            <person name="Kamisugi Y."/>
            <person name="Saleh O."/>
            <person name="Blanc G."/>
            <person name="Decker E.L."/>
            <person name="van Gessel N."/>
            <person name="Grimwood J."/>
            <person name="Hayes R.D."/>
            <person name="Graham S.W."/>
            <person name="Gunter L.E."/>
            <person name="McDaniel S.F."/>
            <person name="Hoernstein S.N.W."/>
            <person name="Larsson A."/>
            <person name="Li F.W."/>
            <person name="Perroud P.F."/>
            <person name="Phillips J."/>
            <person name="Ranjan P."/>
            <person name="Rokshar D.S."/>
            <person name="Rothfels C.J."/>
            <person name="Schneider L."/>
            <person name="Shu S."/>
            <person name="Stevenson D.W."/>
            <person name="Thummler F."/>
            <person name="Tillich M."/>
            <person name="Villarreal Aguilar J.C."/>
            <person name="Widiez T."/>
            <person name="Wong G.K."/>
            <person name="Wymore A."/>
            <person name="Zhang Y."/>
            <person name="Zimmer A.D."/>
            <person name="Quatrano R.S."/>
            <person name="Mayer K.F.X."/>
            <person name="Goodstein D."/>
            <person name="Casacuberta J.M."/>
            <person name="Vandepoele K."/>
            <person name="Reski R."/>
            <person name="Cuming A.C."/>
            <person name="Tuskan G.A."/>
            <person name="Maumus F."/>
            <person name="Salse J."/>
            <person name="Schmutz J."/>
            <person name="Rensing S.A."/>
        </authorList>
    </citation>
    <scope>NUCLEOTIDE SEQUENCE [LARGE SCALE GENOMIC DNA]</scope>
    <source>
        <strain evidence="3 4">cv. Gransden 2004</strain>
    </source>
</reference>
<dbReference type="SUPFAM" id="SSF64484">
    <property type="entry name" value="beta and beta-prime subunits of DNA dependent RNA-polymerase"/>
    <property type="match status" value="1"/>
</dbReference>
<dbReference type="OMA" id="ERELFHY"/>
<dbReference type="InParanoid" id="A0A7I3Z5P1"/>
<dbReference type="EnsemblPlants" id="Pp3c7_4990V3.1">
    <property type="protein sequence ID" value="PAC:32926006.CDS.1"/>
    <property type="gene ID" value="Pp3c7_4990"/>
</dbReference>
<feature type="domain" description="RNA polymerase Rpb1" evidence="2">
    <location>
        <begin position="17"/>
        <end position="105"/>
    </location>
</feature>
<dbReference type="InterPro" id="IPR007081">
    <property type="entry name" value="RNA_pol_Rpb1_5"/>
</dbReference>
<dbReference type="EC" id="2.7.7.6" evidence="1"/>
<organism evidence="3 4">
    <name type="scientific">Physcomitrium patens</name>
    <name type="common">Spreading-leaved earth moss</name>
    <name type="synonym">Physcomitrella patens</name>
    <dbReference type="NCBI Taxonomy" id="3218"/>
    <lineage>
        <taxon>Eukaryota</taxon>
        <taxon>Viridiplantae</taxon>
        <taxon>Streptophyta</taxon>
        <taxon>Embryophyta</taxon>
        <taxon>Bryophyta</taxon>
        <taxon>Bryophytina</taxon>
        <taxon>Bryopsida</taxon>
        <taxon>Funariidae</taxon>
        <taxon>Funariales</taxon>
        <taxon>Funariaceae</taxon>
        <taxon>Physcomitrium</taxon>
    </lineage>
</organism>
<evidence type="ECO:0000313" key="3">
    <source>
        <dbReference type="EnsemblPlants" id="PAC:32926006.CDS.1"/>
    </source>
</evidence>
<dbReference type="CDD" id="cd02655">
    <property type="entry name" value="RNAP_beta'_C"/>
    <property type="match status" value="1"/>
</dbReference>
<dbReference type="PANTHER" id="PTHR48443">
    <property type="entry name" value="DNA-DIRECTED RNA POLYMERASE SUBUNIT BETA"/>
    <property type="match status" value="1"/>
</dbReference>
<accession>A0A7I3Z5P1</accession>
<dbReference type="Gene3D" id="1.10.1790.20">
    <property type="match status" value="1"/>
</dbReference>
<sequence>MTNFFGSLWGYFLSAQISMEQSQVNLVNQIQKVYRAQSINISDKHIEIIVRQMTLKVFTLEDGMTNGFLSGELIEFTRAKRMNRVLEEVIPYKPVLLGITKASLNTQSFISEASFQETTRVLAKAALRGQIDWLKGLKENVILGEIIPTGTRCEEVLWQITLEKQKNILLKKNKSKLFHNKVKDIFYIKNFQFLLLQKKFIKIIKKLS</sequence>
<keyword evidence="4" id="KW-1185">Reference proteome</keyword>
<evidence type="ECO:0000256" key="1">
    <source>
        <dbReference type="ARBA" id="ARBA00012418"/>
    </source>
</evidence>
<dbReference type="Proteomes" id="UP000006727">
    <property type="component" value="Chromosome 7"/>
</dbReference>
<dbReference type="AlphaFoldDB" id="A0A7I3Z5P1"/>
<dbReference type="Pfam" id="PF04998">
    <property type="entry name" value="RNA_pol_Rpb1_5"/>
    <property type="match status" value="1"/>
</dbReference>